<name>A0A9P1FMJ0_9DINO</name>
<dbReference type="EMBL" id="CAMXCT010000646">
    <property type="protein sequence ID" value="CAI3981603.1"/>
    <property type="molecule type" value="Genomic_DNA"/>
</dbReference>
<proteinExistence type="predicted"/>
<dbReference type="EMBL" id="CAMXCT030000646">
    <property type="protein sequence ID" value="CAL4768915.1"/>
    <property type="molecule type" value="Genomic_DNA"/>
</dbReference>
<dbReference type="EMBL" id="CAMXCT020000646">
    <property type="protein sequence ID" value="CAL1134978.1"/>
    <property type="molecule type" value="Genomic_DNA"/>
</dbReference>
<feature type="region of interest" description="Disordered" evidence="1">
    <location>
        <begin position="1"/>
        <end position="22"/>
    </location>
</feature>
<dbReference type="Proteomes" id="UP001152797">
    <property type="component" value="Unassembled WGS sequence"/>
</dbReference>
<comment type="caution">
    <text evidence="2">The sequence shown here is derived from an EMBL/GenBank/DDBJ whole genome shotgun (WGS) entry which is preliminary data.</text>
</comment>
<evidence type="ECO:0000256" key="1">
    <source>
        <dbReference type="SAM" id="MobiDB-lite"/>
    </source>
</evidence>
<dbReference type="AlphaFoldDB" id="A0A9P1FMJ0"/>
<reference evidence="2" key="1">
    <citation type="submission" date="2022-10" db="EMBL/GenBank/DDBJ databases">
        <authorList>
            <person name="Chen Y."/>
            <person name="Dougan E. K."/>
            <person name="Chan C."/>
            <person name="Rhodes N."/>
            <person name="Thang M."/>
        </authorList>
    </citation>
    <scope>NUCLEOTIDE SEQUENCE</scope>
</reference>
<protein>
    <submittedName>
        <fullName evidence="2">Uncharacterized protein</fullName>
    </submittedName>
</protein>
<evidence type="ECO:0000313" key="3">
    <source>
        <dbReference type="EMBL" id="CAL4768915.1"/>
    </source>
</evidence>
<gene>
    <name evidence="2" type="ORF">C1SCF055_LOCUS9374</name>
</gene>
<keyword evidence="4" id="KW-1185">Reference proteome</keyword>
<accession>A0A9P1FMJ0</accession>
<feature type="compositionally biased region" description="Acidic residues" evidence="1">
    <location>
        <begin position="1"/>
        <end position="20"/>
    </location>
</feature>
<evidence type="ECO:0000313" key="4">
    <source>
        <dbReference type="Proteomes" id="UP001152797"/>
    </source>
</evidence>
<reference evidence="3 4" key="2">
    <citation type="submission" date="2024-05" db="EMBL/GenBank/DDBJ databases">
        <authorList>
            <person name="Chen Y."/>
            <person name="Shah S."/>
            <person name="Dougan E. K."/>
            <person name="Thang M."/>
            <person name="Chan C."/>
        </authorList>
    </citation>
    <scope>NUCLEOTIDE SEQUENCE [LARGE SCALE GENOMIC DNA]</scope>
</reference>
<sequence length="135" mass="15622">MPGVEEEINDHDDWLEDEDEGSGRVPEFLWFDGPVDVVPPAPQFEPDRAADAFERLTKIGVMRPAATSDKELQKVLRARFVYDWRSEFETHWPFQGMEEQSAALPLMPQCLGALTSRTHFFEYPKANLYDYNLEV</sequence>
<evidence type="ECO:0000313" key="2">
    <source>
        <dbReference type="EMBL" id="CAI3981603.1"/>
    </source>
</evidence>
<organism evidence="2">
    <name type="scientific">Cladocopium goreaui</name>
    <dbReference type="NCBI Taxonomy" id="2562237"/>
    <lineage>
        <taxon>Eukaryota</taxon>
        <taxon>Sar</taxon>
        <taxon>Alveolata</taxon>
        <taxon>Dinophyceae</taxon>
        <taxon>Suessiales</taxon>
        <taxon>Symbiodiniaceae</taxon>
        <taxon>Cladocopium</taxon>
    </lineage>
</organism>